<proteinExistence type="predicted"/>
<dbReference type="Proteomes" id="UP001059859">
    <property type="component" value="Chromosome"/>
</dbReference>
<accession>A0ABY5YQM1</accession>
<reference evidence="1" key="1">
    <citation type="submission" date="2022-09" db="EMBL/GenBank/DDBJ databases">
        <title>Novel species in genus Arthrobacter.</title>
        <authorList>
            <person name="Liu Y."/>
        </authorList>
    </citation>
    <scope>NUCLEOTIDE SEQUENCE</scope>
    <source>
        <strain evidence="1">Zg-Y815</strain>
    </source>
</reference>
<gene>
    <name evidence="1" type="ORF">N2K95_01390</name>
</gene>
<organism evidence="1 2">
    <name type="scientific">Arthrobacter zhaoxinii</name>
    <dbReference type="NCBI Taxonomy" id="2964616"/>
    <lineage>
        <taxon>Bacteria</taxon>
        <taxon>Bacillati</taxon>
        <taxon>Actinomycetota</taxon>
        <taxon>Actinomycetes</taxon>
        <taxon>Micrococcales</taxon>
        <taxon>Micrococcaceae</taxon>
        <taxon>Arthrobacter</taxon>
    </lineage>
</organism>
<name>A0ABY5YQM1_9MICC</name>
<dbReference type="EMBL" id="CP104275">
    <property type="protein sequence ID" value="UWX97377.1"/>
    <property type="molecule type" value="Genomic_DNA"/>
</dbReference>
<sequence length="103" mass="11279">MIETTEQLIHAAAAGEADAIACGDAKADFGEPQDWKDLAAGEPERFNPAFWPERALLDASWNINLEHRAEGVVPGQVFPGDVFYRETDDGFCIADIAWSTVEI</sequence>
<evidence type="ECO:0000313" key="1">
    <source>
        <dbReference type="EMBL" id="UWX97377.1"/>
    </source>
</evidence>
<protein>
    <submittedName>
        <fullName evidence="1">Uncharacterized protein</fullName>
    </submittedName>
</protein>
<keyword evidence="2" id="KW-1185">Reference proteome</keyword>
<evidence type="ECO:0000313" key="2">
    <source>
        <dbReference type="Proteomes" id="UP001059859"/>
    </source>
</evidence>
<dbReference type="RefSeq" id="WP_260652588.1">
    <property type="nucleotide sequence ID" value="NZ_CP104275.1"/>
</dbReference>